<evidence type="ECO:0000313" key="2">
    <source>
        <dbReference type="EMBL" id="VDK26664.1"/>
    </source>
</evidence>
<keyword evidence="1" id="KW-0677">Repeat</keyword>
<dbReference type="SUPFAM" id="SSF46966">
    <property type="entry name" value="Spectrin repeat"/>
    <property type="match status" value="1"/>
</dbReference>
<organism evidence="2 3">
    <name type="scientific">Anisakis simplex</name>
    <name type="common">Herring worm</name>
    <dbReference type="NCBI Taxonomy" id="6269"/>
    <lineage>
        <taxon>Eukaryota</taxon>
        <taxon>Metazoa</taxon>
        <taxon>Ecdysozoa</taxon>
        <taxon>Nematoda</taxon>
        <taxon>Chromadorea</taxon>
        <taxon>Rhabditida</taxon>
        <taxon>Spirurina</taxon>
        <taxon>Ascaridomorpha</taxon>
        <taxon>Ascaridoidea</taxon>
        <taxon>Anisakidae</taxon>
        <taxon>Anisakis</taxon>
        <taxon>Anisakis simplex complex</taxon>
    </lineage>
</organism>
<proteinExistence type="predicted"/>
<dbReference type="InterPro" id="IPR002017">
    <property type="entry name" value="Spectrin_repeat"/>
</dbReference>
<dbReference type="Pfam" id="PF00435">
    <property type="entry name" value="Spectrin"/>
    <property type="match status" value="1"/>
</dbReference>
<dbReference type="InterPro" id="IPR018159">
    <property type="entry name" value="Spectrin/alpha-actinin"/>
</dbReference>
<dbReference type="OrthoDB" id="6018565at2759"/>
<reference evidence="2 3" key="1">
    <citation type="submission" date="2018-11" db="EMBL/GenBank/DDBJ databases">
        <authorList>
            <consortium name="Pathogen Informatics"/>
        </authorList>
    </citation>
    <scope>NUCLEOTIDE SEQUENCE [LARGE SCALE GENOMIC DNA]</scope>
</reference>
<sequence>MQQFSRDADEIENWIAEKFQIAQEESYRDPTHIQQKHQKQQAFEAELAANADRIATLITAGQNLIDGSKCAGGEDAVSQRLKALNDQWELLVKTTSEKSCRLKEANKQKSFMAGVKDLEFWLGEVE</sequence>
<dbReference type="PANTHER" id="PTHR11915">
    <property type="entry name" value="SPECTRIN/FILAMIN RELATED CYTOSKELETAL PROTEIN"/>
    <property type="match status" value="1"/>
</dbReference>
<accession>A0A3P6Q0V3</accession>
<keyword evidence="3" id="KW-1185">Reference proteome</keyword>
<gene>
    <name evidence="2" type="ORF">ASIM_LOCUS6195</name>
</gene>
<dbReference type="CDD" id="cd00176">
    <property type="entry name" value="SPEC"/>
    <property type="match status" value="1"/>
</dbReference>
<name>A0A3P6Q0V3_ANISI</name>
<protein>
    <submittedName>
        <fullName evidence="2">Uncharacterized protein</fullName>
    </submittedName>
</protein>
<dbReference type="FunFam" id="1.20.58.60:FF:000006">
    <property type="entry name" value="Spectrin alpha chain, non-erythrocytic 1"/>
    <property type="match status" value="1"/>
</dbReference>
<dbReference type="Proteomes" id="UP000267096">
    <property type="component" value="Unassembled WGS sequence"/>
</dbReference>
<dbReference type="SMART" id="SM00150">
    <property type="entry name" value="SPEC"/>
    <property type="match status" value="1"/>
</dbReference>
<dbReference type="AlphaFoldDB" id="A0A3P6Q0V3"/>
<evidence type="ECO:0000313" key="3">
    <source>
        <dbReference type="Proteomes" id="UP000267096"/>
    </source>
</evidence>
<dbReference type="EMBL" id="UYRR01013127">
    <property type="protein sequence ID" value="VDK26664.1"/>
    <property type="molecule type" value="Genomic_DNA"/>
</dbReference>
<dbReference type="Gene3D" id="1.20.58.60">
    <property type="match status" value="1"/>
</dbReference>
<evidence type="ECO:0000256" key="1">
    <source>
        <dbReference type="ARBA" id="ARBA00022737"/>
    </source>
</evidence>
<feature type="non-terminal residue" evidence="2">
    <location>
        <position position="126"/>
    </location>
</feature>